<name>A0AAN9BJE6_9CAEN</name>
<dbReference type="PANTHER" id="PTHR45985:SF3">
    <property type="entry name" value="CHITIN DEACETYLASE-LIKE 4"/>
    <property type="match status" value="1"/>
</dbReference>
<comment type="caution">
    <text evidence="2">The sequence shown here is derived from an EMBL/GenBank/DDBJ whole genome shotgun (WGS) entry which is preliminary data.</text>
</comment>
<proteinExistence type="predicted"/>
<organism evidence="2 3">
    <name type="scientific">Littorina saxatilis</name>
    <dbReference type="NCBI Taxonomy" id="31220"/>
    <lineage>
        <taxon>Eukaryota</taxon>
        <taxon>Metazoa</taxon>
        <taxon>Spiralia</taxon>
        <taxon>Lophotrochozoa</taxon>
        <taxon>Mollusca</taxon>
        <taxon>Gastropoda</taxon>
        <taxon>Caenogastropoda</taxon>
        <taxon>Littorinimorpha</taxon>
        <taxon>Littorinoidea</taxon>
        <taxon>Littorinidae</taxon>
        <taxon>Littorina</taxon>
    </lineage>
</organism>
<evidence type="ECO:0000313" key="2">
    <source>
        <dbReference type="EMBL" id="KAK7106266.1"/>
    </source>
</evidence>
<keyword evidence="1" id="KW-0732">Signal</keyword>
<gene>
    <name evidence="2" type="ORF">V1264_017538</name>
</gene>
<dbReference type="PANTHER" id="PTHR45985">
    <property type="match status" value="1"/>
</dbReference>
<keyword evidence="3" id="KW-1185">Reference proteome</keyword>
<dbReference type="EMBL" id="JBAMIC010000007">
    <property type="protein sequence ID" value="KAK7106266.1"/>
    <property type="molecule type" value="Genomic_DNA"/>
</dbReference>
<evidence type="ECO:0000313" key="3">
    <source>
        <dbReference type="Proteomes" id="UP001374579"/>
    </source>
</evidence>
<dbReference type="SUPFAM" id="SSF88713">
    <property type="entry name" value="Glycoside hydrolase/deacetylase"/>
    <property type="match status" value="1"/>
</dbReference>
<reference evidence="2 3" key="1">
    <citation type="submission" date="2024-02" db="EMBL/GenBank/DDBJ databases">
        <title>Chromosome-scale genome assembly of the rough periwinkle Littorina saxatilis.</title>
        <authorList>
            <person name="De Jode A."/>
            <person name="Faria R."/>
            <person name="Formenti G."/>
            <person name="Sims Y."/>
            <person name="Smith T.P."/>
            <person name="Tracey A."/>
            <person name="Wood J.M.D."/>
            <person name="Zagrodzka Z.B."/>
            <person name="Johannesson K."/>
            <person name="Butlin R.K."/>
            <person name="Leder E.H."/>
        </authorList>
    </citation>
    <scope>NUCLEOTIDE SEQUENCE [LARGE SCALE GENOMIC DNA]</scope>
    <source>
        <strain evidence="2">Snail1</strain>
        <tissue evidence="2">Muscle</tissue>
    </source>
</reference>
<feature type="signal peptide" evidence="1">
    <location>
        <begin position="1"/>
        <end position="18"/>
    </location>
</feature>
<protein>
    <submittedName>
        <fullName evidence="2">Uncharacterized protein</fullName>
    </submittedName>
</protein>
<dbReference type="AlphaFoldDB" id="A0AAN9BJE6"/>
<dbReference type="InterPro" id="IPR011330">
    <property type="entry name" value="Glyco_hydro/deAcase_b/a-brl"/>
</dbReference>
<dbReference type="GO" id="GO:0005975">
    <property type="term" value="P:carbohydrate metabolic process"/>
    <property type="evidence" value="ECO:0007669"/>
    <property type="project" value="InterPro"/>
</dbReference>
<dbReference type="Gene3D" id="3.20.20.370">
    <property type="entry name" value="Glycoside hydrolase/deacetylase"/>
    <property type="match status" value="1"/>
</dbReference>
<feature type="chain" id="PRO_5043024693" evidence="1">
    <location>
        <begin position="19"/>
        <end position="329"/>
    </location>
</feature>
<dbReference type="InterPro" id="IPR052740">
    <property type="entry name" value="CE4"/>
</dbReference>
<dbReference type="Proteomes" id="UP001374579">
    <property type="component" value="Unassembled WGS sequence"/>
</dbReference>
<accession>A0AAN9BJE6</accession>
<sequence length="329" mass="36428">MKFHHVLSLLLLTAVTSSQNTSCKPGDNCSPPDCRCWNDDAVPGNVPVKETPQVIMVTFEYAVNKANVDFYNGLFQGSVNPNNCPAVGTFFVQQTNTDMAVVKSLADNGHEIGVMSIDGTLPATGEQWRNNIAQVRSAAVAQGVPEAEILGVRAPNLRPGGLDEFTAMAQEQFLYDASCSTSKFVDQSSLLWPYTYDFAPGIDCDNGEGPEQEFPGKWQVLVADLEFNGTKCASPSACTQVATQRDAFDLFYNSFIKHYEGSRSPFMIVINPQWVTYDFKREGTRQFIEYVRAAFEDTWVLSVRQALEWVRQPVPNANATADYPPWSCV</sequence>
<evidence type="ECO:0000256" key="1">
    <source>
        <dbReference type="SAM" id="SignalP"/>
    </source>
</evidence>